<evidence type="ECO:0000256" key="7">
    <source>
        <dbReference type="ARBA" id="ARBA00023136"/>
    </source>
</evidence>
<dbReference type="GO" id="GO:0008333">
    <property type="term" value="P:endosome to lysosome transport"/>
    <property type="evidence" value="ECO:0007669"/>
    <property type="project" value="TreeGrafter"/>
</dbReference>
<evidence type="ECO:0000256" key="4">
    <source>
        <dbReference type="ARBA" id="ARBA00022723"/>
    </source>
</evidence>
<comment type="subcellular location">
    <subcellularLocation>
        <location evidence="1">Late endosome membrane</location>
        <topology evidence="1">Peripheral membrane protein</topology>
        <orientation evidence="1">Cytoplasmic side</orientation>
    </subcellularLocation>
</comment>
<dbReference type="InterPro" id="IPR058919">
    <property type="entry name" value="Pep3/Vps18_RING_C"/>
</dbReference>
<dbReference type="InterPro" id="IPR007810">
    <property type="entry name" value="Pep3/Vps18_beta-prop"/>
</dbReference>
<accession>A0A6G1S8J9</accession>
<dbReference type="Pfam" id="PF05131">
    <property type="entry name" value="Pep3_Vps18"/>
    <property type="match status" value="1"/>
</dbReference>
<dbReference type="GO" id="GO:0007032">
    <property type="term" value="P:endosome organization"/>
    <property type="evidence" value="ECO:0007669"/>
    <property type="project" value="TreeGrafter"/>
</dbReference>
<evidence type="ECO:0000256" key="6">
    <source>
        <dbReference type="ARBA" id="ARBA00022833"/>
    </source>
</evidence>
<dbReference type="AlphaFoldDB" id="A0A6G1S8J9"/>
<dbReference type="PROSITE" id="PS50089">
    <property type="entry name" value="ZF_RING_2"/>
    <property type="match status" value="1"/>
</dbReference>
<evidence type="ECO:0000256" key="1">
    <source>
        <dbReference type="ARBA" id="ARBA00004492"/>
    </source>
</evidence>
<comment type="similarity">
    <text evidence="2">Belongs to the VPS18 family.</text>
</comment>
<dbReference type="GO" id="GO:0008270">
    <property type="term" value="F:zinc ion binding"/>
    <property type="evidence" value="ECO:0007669"/>
    <property type="project" value="UniProtKB-KW"/>
</dbReference>
<dbReference type="GO" id="GO:0006886">
    <property type="term" value="P:intracellular protein transport"/>
    <property type="evidence" value="ECO:0007669"/>
    <property type="project" value="UniProtKB-UniRule"/>
</dbReference>
<evidence type="ECO:0000256" key="5">
    <source>
        <dbReference type="ARBA" id="ARBA00022771"/>
    </source>
</evidence>
<evidence type="ECO:0000256" key="10">
    <source>
        <dbReference type="SAM" id="MobiDB-lite"/>
    </source>
</evidence>
<proteinExistence type="inferred from homology"/>
<feature type="region of interest" description="Disordered" evidence="10">
    <location>
        <begin position="45"/>
        <end position="72"/>
    </location>
</feature>
<dbReference type="PROSITE" id="PS50236">
    <property type="entry name" value="CHCR"/>
    <property type="match status" value="1"/>
</dbReference>
<feature type="repeat" description="CHCR" evidence="9">
    <location>
        <begin position="694"/>
        <end position="852"/>
    </location>
</feature>
<protein>
    <recommendedName>
        <fullName evidence="3">Vacuolar protein sorting-associated protein 18 homolog</fullName>
    </recommendedName>
</protein>
<organism evidence="12">
    <name type="scientific">Aceria tosichella</name>
    <name type="common">wheat curl mite</name>
    <dbReference type="NCBI Taxonomy" id="561515"/>
    <lineage>
        <taxon>Eukaryota</taxon>
        <taxon>Metazoa</taxon>
        <taxon>Ecdysozoa</taxon>
        <taxon>Arthropoda</taxon>
        <taxon>Chelicerata</taxon>
        <taxon>Arachnida</taxon>
        <taxon>Acari</taxon>
        <taxon>Acariformes</taxon>
        <taxon>Trombidiformes</taxon>
        <taxon>Prostigmata</taxon>
        <taxon>Eupodina</taxon>
        <taxon>Eriophyoidea</taxon>
        <taxon>Eriophyidae</taxon>
        <taxon>Eriophyinae</taxon>
        <taxon>Aceriini</taxon>
        <taxon>Aceria</taxon>
    </lineage>
</organism>
<evidence type="ECO:0000256" key="3">
    <source>
        <dbReference type="ARBA" id="ARBA00017338"/>
    </source>
</evidence>
<dbReference type="Pfam" id="PF26148">
    <property type="entry name" value="VPS18_RING_C"/>
    <property type="match status" value="1"/>
</dbReference>
<dbReference type="GO" id="GO:0007040">
    <property type="term" value="P:lysosome organization"/>
    <property type="evidence" value="ECO:0007669"/>
    <property type="project" value="TreeGrafter"/>
</dbReference>
<evidence type="ECO:0000256" key="9">
    <source>
        <dbReference type="PROSITE-ProRule" id="PRU01006"/>
    </source>
</evidence>
<dbReference type="SUPFAM" id="SSF57850">
    <property type="entry name" value="RING/U-box"/>
    <property type="match status" value="1"/>
</dbReference>
<dbReference type="InterPro" id="IPR001841">
    <property type="entry name" value="Znf_RING"/>
</dbReference>
<feature type="domain" description="RING-type" evidence="11">
    <location>
        <begin position="932"/>
        <end position="958"/>
    </location>
</feature>
<feature type="region of interest" description="Disordered" evidence="10">
    <location>
        <begin position="1"/>
        <end position="25"/>
    </location>
</feature>
<name>A0A6G1S8J9_9ACAR</name>
<dbReference type="InterPro" id="IPR000547">
    <property type="entry name" value="Clathrin_H-chain/VPS_repeat"/>
</dbReference>
<dbReference type="GO" id="GO:0006904">
    <property type="term" value="P:vesicle docking involved in exocytosis"/>
    <property type="evidence" value="ECO:0007669"/>
    <property type="project" value="TreeGrafter"/>
</dbReference>
<dbReference type="GO" id="GO:0030674">
    <property type="term" value="F:protein-macromolecule adaptor activity"/>
    <property type="evidence" value="ECO:0007669"/>
    <property type="project" value="TreeGrafter"/>
</dbReference>
<evidence type="ECO:0000256" key="8">
    <source>
        <dbReference type="PROSITE-ProRule" id="PRU00175"/>
    </source>
</evidence>
<dbReference type="PANTHER" id="PTHR23323:SF26">
    <property type="entry name" value="VACUOLAR PROTEIN SORTING-ASSOCIATED PROTEIN 18 HOMOLOG"/>
    <property type="match status" value="1"/>
</dbReference>
<dbReference type="SMART" id="SM00184">
    <property type="entry name" value="RING"/>
    <property type="match status" value="1"/>
</dbReference>
<keyword evidence="6" id="KW-0862">Zinc</keyword>
<evidence type="ECO:0000256" key="2">
    <source>
        <dbReference type="ARBA" id="ARBA00010454"/>
    </source>
</evidence>
<feature type="compositionally biased region" description="Polar residues" evidence="10">
    <location>
        <begin position="11"/>
        <end position="23"/>
    </location>
</feature>
<keyword evidence="5 8" id="KW-0863">Zinc-finger</keyword>
<keyword evidence="7" id="KW-0472">Membrane</keyword>
<dbReference type="EMBL" id="GGYP01002065">
    <property type="protein sequence ID" value="MDE46836.1"/>
    <property type="molecule type" value="Transcribed_RNA"/>
</dbReference>
<evidence type="ECO:0000313" key="12">
    <source>
        <dbReference type="EMBL" id="MDE46836.1"/>
    </source>
</evidence>
<reference evidence="12" key="1">
    <citation type="submission" date="2018-10" db="EMBL/GenBank/DDBJ databases">
        <title>Transcriptome assembly of Aceria tosichella (Wheat curl mite) Type 2.</title>
        <authorList>
            <person name="Scully E.D."/>
            <person name="Geib S.M."/>
            <person name="Palmer N.A."/>
            <person name="Gupta A.K."/>
            <person name="Sarath G."/>
            <person name="Tatineni S."/>
        </authorList>
    </citation>
    <scope>NUCLEOTIDE SEQUENCE</scope>
    <source>
        <strain evidence="12">LincolnNE</strain>
    </source>
</reference>
<keyword evidence="4" id="KW-0479">Metal-binding</keyword>
<dbReference type="Gene3D" id="3.30.40.10">
    <property type="entry name" value="Zinc/RING finger domain, C3HC4 (zinc finger)"/>
    <property type="match status" value="1"/>
</dbReference>
<dbReference type="GO" id="GO:0030897">
    <property type="term" value="C:HOPS complex"/>
    <property type="evidence" value="ECO:0007669"/>
    <property type="project" value="TreeGrafter"/>
</dbReference>
<dbReference type="InterPro" id="IPR013083">
    <property type="entry name" value="Znf_RING/FYVE/PHD"/>
</dbReference>
<gene>
    <name evidence="12" type="primary">vps18_0</name>
    <name evidence="12" type="ORF">g.17062</name>
</gene>
<dbReference type="PANTHER" id="PTHR23323">
    <property type="entry name" value="VACUOLAR PROTEIN SORTING-ASSOCIATED PROTEIN"/>
    <property type="match status" value="1"/>
</dbReference>
<sequence length="1063" mass="122083">MDEYGLGRTRPASSTPPIGSPTFNGFLENIPQSYRSINHFRPSSPIAEAIGRGPRQTGKQSHKSSGDEPPLLKKNIIEFSPDEPITHLVAGQNQVAIAMKDKRILLIDTKTSEQITCDIARYYGSRLSQIKIYRIFLDPTGKFLLISVASAADNQPYENLLYIKQLQSLQRLKNHLISAVAWNYPRPTSSQQQSQLTGTLSTGTILLGTTKGLVLQTEFTQSDETKFFPLKTGPGHYVKEIFDVGQEAGAITGIEYHQINNNNLATERSFVILLSTNNRLYRMVGNVSANVDPPPLHLIISQNSSNYKDVPGRFMNSKLDLHYPSSPPNSLPTRFAWLTEPGIMTSELHDHLAACRLSFESNEHINIIPYISTDELSMPISSSTPSAMSPQFGSMAASYYDKPISIVATNFHVIILMRYCIRAVCILNNLTVYEDTFITNHHGEVQGMSKDPAKNIIYVYFKRIIFRYRISNENKNVWKIFLEQKRFDLAKRYSSGDETNYDRVICEEALHHFKLKDYEKSAEMFARSKKPFEDVALMFMDVNYQKALKKYLMIRLDEFEDASTQLTMTLCWLFELIISSITILETERDNNKVAGELDELYCELEQLLDCKQVVDCLKQHPNLFYGVIQNYANFKIYIRVATLIDDHEHLIRAHMYAKEHDEALKILRNLKRADLFYTHGHLLMKHKPKEFVDALIEQPNLDPSKLIPILIQENPYYNKCCETIRYLEHCVHNLHTDCKIIHNTLFDLYARYRNEELLMEYLKSEIGPDNSQFCFLDLQTCLRVCTGLKLSKTCVVIYSYMGLYDEAVNLALGFDVELAKSMVKQVESEDHQKRLWLAIAKKILTEKDANIEVAAKLLDESKLLKIEDVLIFFPEYKSVDTIQTALHQSLQSKRNEIISIRDGTYEIIANEIRREIKSFKVRYSKLKCGQKCEICSQNIMSRPLYLFPCGHLFHYDCIIKEIISIDPHYHDIEDKLKLLAIESSTQQQQQQKSASSFTKRQSLSLNSYSSQENKMPSPVDRDKIINDLYEITSKECVYCGGFLANYIDIAPSFKTDPRYNSEI</sequence>
<dbReference type="GO" id="GO:0031902">
    <property type="term" value="C:late endosome membrane"/>
    <property type="evidence" value="ECO:0007669"/>
    <property type="project" value="UniProtKB-SubCell"/>
</dbReference>
<dbReference type="GO" id="GO:0048284">
    <property type="term" value="P:organelle fusion"/>
    <property type="evidence" value="ECO:0007669"/>
    <property type="project" value="TreeGrafter"/>
</dbReference>
<evidence type="ECO:0000259" key="11">
    <source>
        <dbReference type="PROSITE" id="PS50089"/>
    </source>
</evidence>